<dbReference type="Pfam" id="PF00563">
    <property type="entry name" value="EAL"/>
    <property type="match status" value="1"/>
</dbReference>
<keyword evidence="1" id="KW-1133">Transmembrane helix</keyword>
<feature type="transmembrane region" description="Helical" evidence="1">
    <location>
        <begin position="274"/>
        <end position="296"/>
    </location>
</feature>
<dbReference type="PROSITE" id="PS50887">
    <property type="entry name" value="GGDEF"/>
    <property type="match status" value="1"/>
</dbReference>
<dbReference type="SUPFAM" id="SSF55073">
    <property type="entry name" value="Nucleotide cyclase"/>
    <property type="match status" value="1"/>
</dbReference>
<dbReference type="InterPro" id="IPR029787">
    <property type="entry name" value="Nucleotide_cyclase"/>
</dbReference>
<organism evidence="4 5">
    <name type="scientific">Noviherbaspirillum sedimenti</name>
    <dbReference type="NCBI Taxonomy" id="2320865"/>
    <lineage>
        <taxon>Bacteria</taxon>
        <taxon>Pseudomonadati</taxon>
        <taxon>Pseudomonadota</taxon>
        <taxon>Betaproteobacteria</taxon>
        <taxon>Burkholderiales</taxon>
        <taxon>Oxalobacteraceae</taxon>
        <taxon>Noviherbaspirillum</taxon>
    </lineage>
</organism>
<dbReference type="SUPFAM" id="SSF141868">
    <property type="entry name" value="EAL domain-like"/>
    <property type="match status" value="1"/>
</dbReference>
<dbReference type="CDD" id="cd12915">
    <property type="entry name" value="PDC2_DGC_like"/>
    <property type="match status" value="1"/>
</dbReference>
<proteinExistence type="predicted"/>
<feature type="domain" description="GGDEF" evidence="3">
    <location>
        <begin position="361"/>
        <end position="495"/>
    </location>
</feature>
<dbReference type="EMBL" id="QYUQ01000002">
    <property type="protein sequence ID" value="RJG04237.1"/>
    <property type="molecule type" value="Genomic_DNA"/>
</dbReference>
<dbReference type="Proteomes" id="UP000266327">
    <property type="component" value="Unassembled WGS sequence"/>
</dbReference>
<evidence type="ECO:0000259" key="2">
    <source>
        <dbReference type="PROSITE" id="PS50883"/>
    </source>
</evidence>
<dbReference type="CDD" id="cd01948">
    <property type="entry name" value="EAL"/>
    <property type="match status" value="1"/>
</dbReference>
<dbReference type="Gene3D" id="3.20.20.450">
    <property type="entry name" value="EAL domain"/>
    <property type="match status" value="1"/>
</dbReference>
<comment type="caution">
    <text evidence="4">The sequence shown here is derived from an EMBL/GenBank/DDBJ whole genome shotgun (WGS) entry which is preliminary data.</text>
</comment>
<keyword evidence="5" id="KW-1185">Reference proteome</keyword>
<dbReference type="OrthoDB" id="9813903at2"/>
<dbReference type="SMART" id="SM00267">
    <property type="entry name" value="GGDEF"/>
    <property type="match status" value="1"/>
</dbReference>
<dbReference type="Gene3D" id="3.30.450.20">
    <property type="entry name" value="PAS domain"/>
    <property type="match status" value="1"/>
</dbReference>
<dbReference type="InterPro" id="IPR000160">
    <property type="entry name" value="GGDEF_dom"/>
</dbReference>
<dbReference type="InterPro" id="IPR050706">
    <property type="entry name" value="Cyclic-di-GMP_PDE-like"/>
</dbReference>
<dbReference type="InterPro" id="IPR001633">
    <property type="entry name" value="EAL_dom"/>
</dbReference>
<name>A0A3A3G6T2_9BURK</name>
<dbReference type="CDD" id="cd01949">
    <property type="entry name" value="GGDEF"/>
    <property type="match status" value="1"/>
</dbReference>
<protein>
    <submittedName>
        <fullName evidence="4">EAL domain-containing protein</fullName>
    </submittedName>
</protein>
<dbReference type="PROSITE" id="PS50883">
    <property type="entry name" value="EAL"/>
    <property type="match status" value="1"/>
</dbReference>
<evidence type="ECO:0000313" key="5">
    <source>
        <dbReference type="Proteomes" id="UP000266327"/>
    </source>
</evidence>
<dbReference type="NCBIfam" id="TIGR00254">
    <property type="entry name" value="GGDEF"/>
    <property type="match status" value="1"/>
</dbReference>
<keyword evidence="1" id="KW-0812">Transmembrane</keyword>
<dbReference type="Pfam" id="PF00990">
    <property type="entry name" value="GGDEF"/>
    <property type="match status" value="1"/>
</dbReference>
<dbReference type="PANTHER" id="PTHR33121">
    <property type="entry name" value="CYCLIC DI-GMP PHOSPHODIESTERASE PDEF"/>
    <property type="match status" value="1"/>
</dbReference>
<dbReference type="GO" id="GO:0071111">
    <property type="term" value="F:cyclic-guanylate-specific phosphodiesterase activity"/>
    <property type="evidence" value="ECO:0007669"/>
    <property type="project" value="InterPro"/>
</dbReference>
<accession>A0A3A3G6T2</accession>
<feature type="domain" description="EAL" evidence="2">
    <location>
        <begin position="504"/>
        <end position="758"/>
    </location>
</feature>
<evidence type="ECO:0000313" key="4">
    <source>
        <dbReference type="EMBL" id="RJG04237.1"/>
    </source>
</evidence>
<sequence length="762" mass="82932">MFGAFVLAGLATLVVWSVTISRVENEKTLAHENAVAESSNIAAIIAANLKEVFGRSELYARIGKSLLEGDSSAANYLNPLFTGDNAYLCIAIFDQHGGLRHSSANRQTEPELGPVVAAYLAASSAAGSRQALLIGRPVAATSAAWRVPVLLPLFSGGKRLGVFAAIIDLGYFLRLNREVDLGDGGRIEIMAMDGYQLAELNGATLSAGRDLGASEYVKFSAGAAAKGKLSASRPGETGRRLGVYRRLDGHPLAVVVSRDEEAVVAKLAPQHRAYYGRAVITSLMFLLLTLGLAVIARRQHRLYKVLSDSEQEKRGLIRQLESEKTRALQLASHDHLTGIANRMLFYELAAAELARARRSRNFYALFFLDLDKFKLINDTLGHAVGDRLLQAVAARLRGTLREYDLLARLGGDEFVMLVSEVATEEAVASIAAKLVEAICAPFLDLDGHDVEVGPSIGIALYPRDGQDVETLLTHADTAMYTAKLAGCATYRFHDASLNATSARQNELLARFKRAIRDEEFCLHYQARVDLQDFHVAGLEALVRWRHPEHGLLYPNDFIGLAEAHDLIVPLGNWVIEAACRQLAQWRQQGVPVKPVAVNVSAKQLKDDTLLETVTGALQRHGISATLLEFEVTESCLIEDLEFALSVLDQLQALGVRIALDDYGIGFSSLSKLKRLPLHAVKIDRSFIRDIRNDNSDAAIVASTISLAHNLGLMVVAEGVESVDQLVHLKTAGCDQVQGFYFQRPAAAAEVAAILQRGKFTLL</sequence>
<dbReference type="InterPro" id="IPR043128">
    <property type="entry name" value="Rev_trsase/Diguanyl_cyclase"/>
</dbReference>
<dbReference type="Gene3D" id="3.30.70.270">
    <property type="match status" value="1"/>
</dbReference>
<keyword evidence="1" id="KW-0472">Membrane</keyword>
<evidence type="ECO:0000259" key="3">
    <source>
        <dbReference type="PROSITE" id="PS50887"/>
    </source>
</evidence>
<evidence type="ECO:0000256" key="1">
    <source>
        <dbReference type="SAM" id="Phobius"/>
    </source>
</evidence>
<reference evidence="5" key="1">
    <citation type="submission" date="2018-09" db="EMBL/GenBank/DDBJ databases">
        <authorList>
            <person name="Zhu H."/>
        </authorList>
    </citation>
    <scope>NUCLEOTIDE SEQUENCE [LARGE SCALE GENOMIC DNA]</scope>
    <source>
        <strain evidence="5">K1S02-23</strain>
    </source>
</reference>
<dbReference type="InterPro" id="IPR035919">
    <property type="entry name" value="EAL_sf"/>
</dbReference>
<gene>
    <name evidence="4" type="ORF">D3878_05230</name>
</gene>
<dbReference type="SMART" id="SM00052">
    <property type="entry name" value="EAL"/>
    <property type="match status" value="1"/>
</dbReference>
<dbReference type="AlphaFoldDB" id="A0A3A3G6T2"/>
<dbReference type="PANTHER" id="PTHR33121:SF70">
    <property type="entry name" value="SIGNALING PROTEIN YKOW"/>
    <property type="match status" value="1"/>
</dbReference>